<dbReference type="Ensembl" id="ENSGWIT00000014192.1">
    <property type="protein sequence ID" value="ENSGWIP00000012748.1"/>
    <property type="gene ID" value="ENSGWIG00000007368.1"/>
</dbReference>
<dbReference type="InterPro" id="IPR015797">
    <property type="entry name" value="NUDIX_hydrolase-like_dom_sf"/>
</dbReference>
<accession>A0A8C5DY94</accession>
<evidence type="ECO:0000256" key="1">
    <source>
        <dbReference type="ARBA" id="ARBA00001946"/>
    </source>
</evidence>
<dbReference type="InterPro" id="IPR015375">
    <property type="entry name" value="NADH_PPase-like_N"/>
</dbReference>
<keyword evidence="3" id="KW-0479">Metal-binding</keyword>
<reference evidence="11" key="2">
    <citation type="submission" date="2025-08" db="UniProtKB">
        <authorList>
            <consortium name="Ensembl"/>
        </authorList>
    </citation>
    <scope>IDENTIFICATION</scope>
</reference>
<dbReference type="Gene3D" id="3.90.79.20">
    <property type="match status" value="1"/>
</dbReference>
<dbReference type="EC" id="3.6.1.22" evidence="2"/>
<evidence type="ECO:0000256" key="6">
    <source>
        <dbReference type="ARBA" id="ARBA00023027"/>
    </source>
</evidence>
<dbReference type="SUPFAM" id="SSF55811">
    <property type="entry name" value="Nudix"/>
    <property type="match status" value="1"/>
</dbReference>
<evidence type="ECO:0000256" key="7">
    <source>
        <dbReference type="ARBA" id="ARBA00047501"/>
    </source>
</evidence>
<evidence type="ECO:0000256" key="4">
    <source>
        <dbReference type="ARBA" id="ARBA00022801"/>
    </source>
</evidence>
<dbReference type="Gene3D" id="3.90.79.10">
    <property type="entry name" value="Nucleoside Triphosphate Pyrophosphohydrolase"/>
    <property type="match status" value="1"/>
</dbReference>
<dbReference type="Proteomes" id="UP000694680">
    <property type="component" value="Chromosome 6"/>
</dbReference>
<keyword evidence="5" id="KW-0460">Magnesium</keyword>
<reference evidence="11" key="1">
    <citation type="submission" date="2020-06" db="EMBL/GenBank/DDBJ databases">
        <authorList>
            <consortium name="Wellcome Sanger Institute Data Sharing"/>
        </authorList>
    </citation>
    <scope>NUCLEOTIDE SEQUENCE [LARGE SCALE GENOMIC DNA]</scope>
</reference>
<gene>
    <name evidence="11" type="primary">nudt13</name>
</gene>
<comment type="cofactor">
    <cofactor evidence="1">
        <name>Mg(2+)</name>
        <dbReference type="ChEBI" id="CHEBI:18420"/>
    </cofactor>
</comment>
<proteinExistence type="predicted"/>
<dbReference type="GO" id="GO:0046872">
    <property type="term" value="F:metal ion binding"/>
    <property type="evidence" value="ECO:0007669"/>
    <property type="project" value="UniProtKB-KW"/>
</dbReference>
<protein>
    <recommendedName>
        <fullName evidence="2">NAD(+) diphosphatase</fullName>
        <ecNumber evidence="2">3.6.1.22</ecNumber>
    </recommendedName>
</protein>
<dbReference type="PANTHER" id="PTHR11383">
    <property type="entry name" value="NUCLEOSIDE DIPHOSPHATE-LINKED MOIETY X MOTIF 13"/>
    <property type="match status" value="1"/>
</dbReference>
<keyword evidence="12" id="KW-1185">Reference proteome</keyword>
<evidence type="ECO:0000256" key="3">
    <source>
        <dbReference type="ARBA" id="ARBA00022723"/>
    </source>
</evidence>
<dbReference type="InterPro" id="IPR000086">
    <property type="entry name" value="NUDIX_hydrolase_dom"/>
</dbReference>
<sequence>MIRCVSLLSTRHPSLFCCHISDFASRMRLLNRLKEDDEACVSALQSGSIFLFHLLRPLVCPTEGGGLTPVRLSWTSLTSVLQRLSSDRSLLNESVLIGLSEQNQNQAQFCLDVGVLDPVAVEAECDGTFVDMRKAFFLLTGSAAPFVAKGQALLRWHQETKFCSSSGRPTQRNRAGSLRVCGSITYYPKMSPVVIVLVSDGKRCLLSRQMSFPPGLYSALAGFCDMGESLEESLRREVAEEVGLEVCRFSFSGSQHWPFPQSSFMIGCHAHVNPAHTELSVDWSELEDARWFSLEEIDHALQVQHPIRGEPQVMWFPPKHAIAHRLIREWVELQRAQSS</sequence>
<dbReference type="Pfam" id="PF00293">
    <property type="entry name" value="NUDIX"/>
    <property type="match status" value="1"/>
</dbReference>
<dbReference type="GO" id="GO:0016787">
    <property type="term" value="F:hydrolase activity"/>
    <property type="evidence" value="ECO:0007669"/>
    <property type="project" value="UniProtKB-KW"/>
</dbReference>
<dbReference type="Pfam" id="PF09296">
    <property type="entry name" value="NUDIX-like"/>
    <property type="match status" value="1"/>
</dbReference>
<evidence type="ECO:0000256" key="8">
    <source>
        <dbReference type="ARBA" id="ARBA00049196"/>
    </source>
</evidence>
<organism evidence="11 12">
    <name type="scientific">Gouania willdenowi</name>
    <name type="common">Blunt-snouted clingfish</name>
    <name type="synonym">Lepadogaster willdenowi</name>
    <dbReference type="NCBI Taxonomy" id="441366"/>
    <lineage>
        <taxon>Eukaryota</taxon>
        <taxon>Metazoa</taxon>
        <taxon>Chordata</taxon>
        <taxon>Craniata</taxon>
        <taxon>Vertebrata</taxon>
        <taxon>Euteleostomi</taxon>
        <taxon>Actinopterygii</taxon>
        <taxon>Neopterygii</taxon>
        <taxon>Teleostei</taxon>
        <taxon>Neoteleostei</taxon>
        <taxon>Acanthomorphata</taxon>
        <taxon>Ovalentaria</taxon>
        <taxon>Blenniimorphae</taxon>
        <taxon>Blenniiformes</taxon>
        <taxon>Gobiesocoidei</taxon>
        <taxon>Gobiesocidae</taxon>
        <taxon>Gobiesocinae</taxon>
        <taxon>Gouania</taxon>
    </lineage>
</organism>
<comment type="catalytic activity">
    <reaction evidence="9">
        <text>NADH + H2O = reduced beta-nicotinamide D-ribonucleotide + AMP + 2 H(+)</text>
        <dbReference type="Rhea" id="RHEA:48868"/>
        <dbReference type="ChEBI" id="CHEBI:15377"/>
        <dbReference type="ChEBI" id="CHEBI:15378"/>
        <dbReference type="ChEBI" id="CHEBI:57945"/>
        <dbReference type="ChEBI" id="CHEBI:90832"/>
        <dbReference type="ChEBI" id="CHEBI:456215"/>
        <dbReference type="EC" id="3.6.1.22"/>
    </reaction>
    <physiologicalReaction direction="left-to-right" evidence="9">
        <dbReference type="Rhea" id="RHEA:48869"/>
    </physiologicalReaction>
</comment>
<evidence type="ECO:0000256" key="2">
    <source>
        <dbReference type="ARBA" id="ARBA00012381"/>
    </source>
</evidence>
<dbReference type="PANTHER" id="PTHR11383:SF3">
    <property type="entry name" value="NAD(P)H PYROPHOSPHATASE NUDT13, MITOCHONDRIAL"/>
    <property type="match status" value="1"/>
</dbReference>
<keyword evidence="4" id="KW-0378">Hydrolase</keyword>
<comment type="catalytic activity">
    <reaction evidence="7">
        <text>NADPH + H2O = reduced beta-nicotinamide D-ribonucleotide + adenosine 2',5'-bisphosphate + 2 H(+)</text>
        <dbReference type="Rhea" id="RHEA:60820"/>
        <dbReference type="ChEBI" id="CHEBI:15377"/>
        <dbReference type="ChEBI" id="CHEBI:15378"/>
        <dbReference type="ChEBI" id="CHEBI:57783"/>
        <dbReference type="ChEBI" id="CHEBI:90832"/>
        <dbReference type="ChEBI" id="CHEBI:194156"/>
    </reaction>
    <physiologicalReaction direction="left-to-right" evidence="7">
        <dbReference type="Rhea" id="RHEA:60821"/>
    </physiologicalReaction>
</comment>
<evidence type="ECO:0000313" key="11">
    <source>
        <dbReference type="Ensembl" id="ENSGWIP00000012748.1"/>
    </source>
</evidence>
<dbReference type="AlphaFoldDB" id="A0A8C5DY94"/>
<reference evidence="11" key="3">
    <citation type="submission" date="2025-09" db="UniProtKB">
        <authorList>
            <consortium name="Ensembl"/>
        </authorList>
    </citation>
    <scope>IDENTIFICATION</scope>
</reference>
<name>A0A8C5DY94_GOUWI</name>
<keyword evidence="6" id="KW-0520">NAD</keyword>
<comment type="catalytic activity">
    <reaction evidence="8">
        <text>NAD(+) + H2O = beta-nicotinamide D-ribonucleotide + AMP + 2 H(+)</text>
        <dbReference type="Rhea" id="RHEA:11800"/>
        <dbReference type="ChEBI" id="CHEBI:14649"/>
        <dbReference type="ChEBI" id="CHEBI:15377"/>
        <dbReference type="ChEBI" id="CHEBI:15378"/>
        <dbReference type="ChEBI" id="CHEBI:57540"/>
        <dbReference type="ChEBI" id="CHEBI:456215"/>
        <dbReference type="EC" id="3.6.1.22"/>
    </reaction>
    <physiologicalReaction direction="left-to-right" evidence="8">
        <dbReference type="Rhea" id="RHEA:11801"/>
    </physiologicalReaction>
</comment>
<evidence type="ECO:0000256" key="9">
    <source>
        <dbReference type="ARBA" id="ARBA00049264"/>
    </source>
</evidence>
<dbReference type="CDD" id="cd03429">
    <property type="entry name" value="NUDIX_NADH_pyrophosphatase_Nudt13"/>
    <property type="match status" value="1"/>
</dbReference>
<feature type="domain" description="Nudix hydrolase" evidence="10">
    <location>
        <begin position="188"/>
        <end position="315"/>
    </location>
</feature>
<dbReference type="PROSITE" id="PS51462">
    <property type="entry name" value="NUDIX"/>
    <property type="match status" value="1"/>
</dbReference>
<evidence type="ECO:0000259" key="10">
    <source>
        <dbReference type="PROSITE" id="PS51462"/>
    </source>
</evidence>
<evidence type="ECO:0000313" key="12">
    <source>
        <dbReference type="Proteomes" id="UP000694680"/>
    </source>
</evidence>
<dbReference type="InterPro" id="IPR049734">
    <property type="entry name" value="NudC-like_C"/>
</dbReference>
<evidence type="ECO:0000256" key="5">
    <source>
        <dbReference type="ARBA" id="ARBA00022842"/>
    </source>
</evidence>
<dbReference type="NCBIfam" id="NF001299">
    <property type="entry name" value="PRK00241.1"/>
    <property type="match status" value="1"/>
</dbReference>